<dbReference type="PANTHER" id="PTHR10622">
    <property type="entry name" value="HET DOMAIN-CONTAINING PROTEIN"/>
    <property type="match status" value="1"/>
</dbReference>
<dbReference type="AlphaFoldDB" id="A0A553HZW7"/>
<evidence type="ECO:0000259" key="2">
    <source>
        <dbReference type="Pfam" id="PF06985"/>
    </source>
</evidence>
<proteinExistence type="predicted"/>
<evidence type="ECO:0000256" key="1">
    <source>
        <dbReference type="SAM" id="MobiDB-lite"/>
    </source>
</evidence>
<organism evidence="3 4">
    <name type="scientific">Xylaria flabelliformis</name>
    <dbReference type="NCBI Taxonomy" id="2512241"/>
    <lineage>
        <taxon>Eukaryota</taxon>
        <taxon>Fungi</taxon>
        <taxon>Dikarya</taxon>
        <taxon>Ascomycota</taxon>
        <taxon>Pezizomycotina</taxon>
        <taxon>Sordariomycetes</taxon>
        <taxon>Xylariomycetidae</taxon>
        <taxon>Xylariales</taxon>
        <taxon>Xylariaceae</taxon>
        <taxon>Xylaria</taxon>
    </lineage>
</organism>
<dbReference type="Pfam" id="PF06985">
    <property type="entry name" value="HET"/>
    <property type="match status" value="1"/>
</dbReference>
<protein>
    <recommendedName>
        <fullName evidence="2">Heterokaryon incompatibility domain-containing protein</fullName>
    </recommendedName>
</protein>
<dbReference type="Proteomes" id="UP000319160">
    <property type="component" value="Unassembled WGS sequence"/>
</dbReference>
<evidence type="ECO:0000313" key="3">
    <source>
        <dbReference type="EMBL" id="TRX93492.1"/>
    </source>
</evidence>
<comment type="caution">
    <text evidence="3">The sequence shown here is derived from an EMBL/GenBank/DDBJ whole genome shotgun (WGS) entry which is preliminary data.</text>
</comment>
<dbReference type="EMBL" id="VFLP01000029">
    <property type="protein sequence ID" value="TRX93492.1"/>
    <property type="molecule type" value="Genomic_DNA"/>
</dbReference>
<dbReference type="OrthoDB" id="674604at2759"/>
<gene>
    <name evidence="3" type="ORF">FHL15_005767</name>
</gene>
<sequence length="413" mass="47783">MRLLKLRSDGTIELTGEYTNVNIPRYAILSHTWGRDNQEVTFQDITSGGGQHKDGYQKLEFCARQAAADGIRYFWVDTCCIDKTNSVVYNEAINSMYRWYKSADKCYVYMVDVRGNSRRWKSAFRDSRWFTRGWTLQELIAPKSVTFYGCDGVRLGSKTGSLERLIHDITGIHKDALRGAPMDDFTVQERFSWFGDRQTKKEEDMIYSQLGIFGVYMEMIYGEGYEGAKQRLQERIERREIQRRKQIDGTKAQSRTRPHDVVQVSNPTPSGTRNSRCSNCPGQLTWVPLKDMNWIVSLRCEVCNWYQAAKTAGLKYITSDGRTLDERFVLDRFHYHQGPPLREASLYRCFVCDKILSAKDGFFSNETAQTKLSKHVQEHSYAELVGSSKYVPRPHPKNYNTNPRVSDILMGLF</sequence>
<reference evidence="4" key="1">
    <citation type="submission" date="2019-06" db="EMBL/GenBank/DDBJ databases">
        <title>Draft genome sequence of the griseofulvin-producing fungus Xylaria cubensis strain G536.</title>
        <authorList>
            <person name="Mead M.E."/>
            <person name="Raja H.A."/>
            <person name="Steenwyk J.L."/>
            <person name="Knowles S.L."/>
            <person name="Oberlies N.H."/>
            <person name="Rokas A."/>
        </authorList>
    </citation>
    <scope>NUCLEOTIDE SEQUENCE [LARGE SCALE GENOMIC DNA]</scope>
    <source>
        <strain evidence="4">G536</strain>
    </source>
</reference>
<feature type="region of interest" description="Disordered" evidence="1">
    <location>
        <begin position="246"/>
        <end position="275"/>
    </location>
</feature>
<feature type="domain" description="Heterokaryon incompatibility" evidence="2">
    <location>
        <begin position="26"/>
        <end position="112"/>
    </location>
</feature>
<accession>A0A553HZW7</accession>
<keyword evidence="4" id="KW-1185">Reference proteome</keyword>
<name>A0A553HZW7_9PEZI</name>
<dbReference type="PANTHER" id="PTHR10622:SF10">
    <property type="entry name" value="HET DOMAIN-CONTAINING PROTEIN"/>
    <property type="match status" value="1"/>
</dbReference>
<dbReference type="STRING" id="2512241.A0A553HZW7"/>
<feature type="compositionally biased region" description="Polar residues" evidence="1">
    <location>
        <begin position="263"/>
        <end position="275"/>
    </location>
</feature>
<dbReference type="InterPro" id="IPR010730">
    <property type="entry name" value="HET"/>
</dbReference>
<evidence type="ECO:0000313" key="4">
    <source>
        <dbReference type="Proteomes" id="UP000319160"/>
    </source>
</evidence>